<dbReference type="InterPro" id="IPR048356">
    <property type="entry name" value="MS_N"/>
</dbReference>
<dbReference type="GO" id="GO:0004474">
    <property type="term" value="F:malate synthase activity"/>
    <property type="evidence" value="ECO:0007669"/>
    <property type="project" value="UniProtKB-EC"/>
</dbReference>
<keyword evidence="3 9" id="KW-0329">Glyoxylate bypass</keyword>
<evidence type="ECO:0000256" key="1">
    <source>
        <dbReference type="ARBA" id="ARBA00006394"/>
    </source>
</evidence>
<gene>
    <name evidence="13" type="ORF">SFUL_6186</name>
</gene>
<dbReference type="PANTHER" id="PTHR42902:SF1">
    <property type="entry name" value="MALATE SYNTHASE 1-RELATED"/>
    <property type="match status" value="1"/>
</dbReference>
<dbReference type="GO" id="GO:0005737">
    <property type="term" value="C:cytoplasm"/>
    <property type="evidence" value="ECO:0007669"/>
    <property type="project" value="TreeGrafter"/>
</dbReference>
<evidence type="ECO:0000259" key="11">
    <source>
        <dbReference type="Pfam" id="PF20656"/>
    </source>
</evidence>
<dbReference type="OrthoDB" id="9768429at2"/>
<dbReference type="Proteomes" id="UP000013304">
    <property type="component" value="Chromosome"/>
</dbReference>
<dbReference type="InterPro" id="IPR001465">
    <property type="entry name" value="Malate_synthase_TIM"/>
</dbReference>
<dbReference type="InterPro" id="IPR044856">
    <property type="entry name" value="Malate_synth_C_sf"/>
</dbReference>
<proteinExistence type="inferred from homology"/>
<protein>
    <recommendedName>
        <fullName evidence="7 9">Malate synthase</fullName>
        <ecNumber evidence="2 9">2.3.3.9</ecNumber>
    </recommendedName>
</protein>
<feature type="domain" description="Malate synthase N-terminal" evidence="11">
    <location>
        <begin position="18"/>
        <end position="70"/>
    </location>
</feature>
<dbReference type="EMBL" id="CP005080">
    <property type="protein sequence ID" value="AGK81069.1"/>
    <property type="molecule type" value="Genomic_DNA"/>
</dbReference>
<evidence type="ECO:0000256" key="7">
    <source>
        <dbReference type="ARBA" id="ARBA00068441"/>
    </source>
</evidence>
<evidence type="ECO:0000256" key="2">
    <source>
        <dbReference type="ARBA" id="ARBA00012636"/>
    </source>
</evidence>
<evidence type="ECO:0000256" key="6">
    <source>
        <dbReference type="ARBA" id="ARBA00047918"/>
    </source>
</evidence>
<keyword evidence="5 9" id="KW-0808">Transferase</keyword>
<comment type="similarity">
    <text evidence="1 9">Belongs to the malate synthase family.</text>
</comment>
<dbReference type="EC" id="2.3.3.9" evidence="2 9"/>
<dbReference type="FunFam" id="1.20.1220.12:FF:000001">
    <property type="entry name" value="Malate synthase"/>
    <property type="match status" value="1"/>
</dbReference>
<evidence type="ECO:0000259" key="12">
    <source>
        <dbReference type="Pfam" id="PF20659"/>
    </source>
</evidence>
<dbReference type="UniPathway" id="UPA00703">
    <property type="reaction ID" value="UER00720"/>
</dbReference>
<dbReference type="CDD" id="cd00727">
    <property type="entry name" value="malate_synt_A"/>
    <property type="match status" value="1"/>
</dbReference>
<dbReference type="NCBIfam" id="TIGR01344">
    <property type="entry name" value="malate_syn_A"/>
    <property type="match status" value="1"/>
</dbReference>
<feature type="domain" description="Malate synthase TIM barrel" evidence="10">
    <location>
        <begin position="165"/>
        <end position="412"/>
    </location>
</feature>
<evidence type="ECO:0000313" key="13">
    <source>
        <dbReference type="EMBL" id="AGK81069.1"/>
    </source>
</evidence>
<feature type="domain" description="Malate synthase C-terminal" evidence="12">
    <location>
        <begin position="419"/>
        <end position="538"/>
    </location>
</feature>
<evidence type="ECO:0000256" key="8">
    <source>
        <dbReference type="PIRSR" id="PIRSR001363-1"/>
    </source>
</evidence>
<dbReference type="FunFam" id="3.20.20.360:FF:000001">
    <property type="entry name" value="Malate synthase"/>
    <property type="match status" value="1"/>
</dbReference>
<accession>N0D1N4</accession>
<comment type="pathway">
    <text evidence="9">Carbohydrate metabolism; glyoxylate cycle; (S)-malate from isocitrate: step 2/2.</text>
</comment>
<sequence>MSAPAPSTLAIVDAEPLPRQEEVLTDAALAFVAELHRQFTPRRNELLARRTERRAEIARTSTLDFLPETAAVRADDSWKVAPAPAALNDRRVEITGPTDRKMTINALNSGARIWLADFEDASAPTWENVILGQLNLTDAYERRIDFTDPKSGKSYALKPADELATVVTRPRGWHLDERHIQLDGTPVPGALVDFGLYFFHNAQRLIDLGKGPYFYLPKTESHLEARLWNDIFVFAQEYVGIPQGTVRATVLIETITAAYEMEEILYELRDHASGLNAGRWDYLFSIVKNFRDGGAKFVLPDRNAVTMTAPFMRAYTELLVRTCHKRGAHAIGGMAAFIPSRRDAEVNKVAFEKVKADKDREANDGFDGSWVAHPDLVPIALASFDAVLGEKPNQKDRLREDVSVAAGDLIAIDTLDAKPTYDGLRNAVAVGIRYIEAWLRGLGAVAIFNLMEDAATAEISRSQIWQWINADVVFENGEHATAELARKVAAEELAAIRAEIGEETFTAGKWQQAHDLLLQVSLDQDYADFLTLPAYEQLR</sequence>
<dbReference type="KEGG" id="sfi:SFUL_6186"/>
<dbReference type="PROSITE" id="PS00510">
    <property type="entry name" value="MALATE_SYNTHASE"/>
    <property type="match status" value="1"/>
</dbReference>
<dbReference type="Pfam" id="PF20656">
    <property type="entry name" value="MS_N"/>
    <property type="match status" value="1"/>
</dbReference>
<dbReference type="InterPro" id="IPR006252">
    <property type="entry name" value="Malate_synthA"/>
</dbReference>
<evidence type="ECO:0000259" key="10">
    <source>
        <dbReference type="Pfam" id="PF01274"/>
    </source>
</evidence>
<keyword evidence="4 9" id="KW-0816">Tricarboxylic acid cycle</keyword>
<dbReference type="GO" id="GO:0006097">
    <property type="term" value="P:glyoxylate cycle"/>
    <property type="evidence" value="ECO:0007669"/>
    <property type="project" value="UniProtKB-UniPathway"/>
</dbReference>
<evidence type="ECO:0000256" key="5">
    <source>
        <dbReference type="ARBA" id="ARBA00022679"/>
    </source>
</evidence>
<feature type="active site" description="Proton acceptor" evidence="8">
    <location>
        <position position="169"/>
    </location>
</feature>
<dbReference type="Pfam" id="PF01274">
    <property type="entry name" value="MS_TIM-barrel"/>
    <property type="match status" value="1"/>
</dbReference>
<evidence type="ECO:0000256" key="9">
    <source>
        <dbReference type="RuleBase" id="RU000555"/>
    </source>
</evidence>
<dbReference type="RefSeq" id="WP_015612364.1">
    <property type="nucleotide sequence ID" value="NC_021177.1"/>
</dbReference>
<dbReference type="AlphaFoldDB" id="N0D1N4"/>
<dbReference type="PATRIC" id="fig|1303692.3.peg.6223"/>
<dbReference type="InterPro" id="IPR011076">
    <property type="entry name" value="Malate_synth_sf"/>
</dbReference>
<dbReference type="Gene3D" id="3.20.20.360">
    <property type="entry name" value="Malate synthase, domain 3"/>
    <property type="match status" value="1"/>
</dbReference>
<evidence type="ECO:0000256" key="4">
    <source>
        <dbReference type="ARBA" id="ARBA00022532"/>
    </source>
</evidence>
<evidence type="ECO:0000256" key="3">
    <source>
        <dbReference type="ARBA" id="ARBA00022435"/>
    </source>
</evidence>
<dbReference type="HOGENOM" id="CLU_018928_3_0_11"/>
<dbReference type="InterPro" id="IPR046363">
    <property type="entry name" value="MS_N_TIM-barrel_dom"/>
</dbReference>
<dbReference type="Gene3D" id="1.20.1220.12">
    <property type="entry name" value="Malate synthase, domain III"/>
    <property type="match status" value="1"/>
</dbReference>
<dbReference type="Pfam" id="PF20659">
    <property type="entry name" value="MS_C"/>
    <property type="match status" value="1"/>
</dbReference>
<dbReference type="PIRSF" id="PIRSF001363">
    <property type="entry name" value="Malate_synth"/>
    <property type="match status" value="1"/>
</dbReference>
<dbReference type="PANTHER" id="PTHR42902">
    <property type="entry name" value="MALATE SYNTHASE"/>
    <property type="match status" value="1"/>
</dbReference>
<dbReference type="InterPro" id="IPR019830">
    <property type="entry name" value="Malate_synthase_CS"/>
</dbReference>
<dbReference type="eggNOG" id="COG2225">
    <property type="taxonomic scope" value="Bacteria"/>
</dbReference>
<dbReference type="InterPro" id="IPR048355">
    <property type="entry name" value="MS_C"/>
</dbReference>
<organism evidence="13 14">
    <name type="scientific">Streptomyces microflavus DSM 40593</name>
    <dbReference type="NCBI Taxonomy" id="1303692"/>
    <lineage>
        <taxon>Bacteria</taxon>
        <taxon>Bacillati</taxon>
        <taxon>Actinomycetota</taxon>
        <taxon>Actinomycetes</taxon>
        <taxon>Kitasatosporales</taxon>
        <taxon>Streptomycetaceae</taxon>
        <taxon>Streptomyces</taxon>
    </lineage>
</organism>
<evidence type="ECO:0000313" key="14">
    <source>
        <dbReference type="Proteomes" id="UP000013304"/>
    </source>
</evidence>
<keyword evidence="13" id="KW-0012">Acyltransferase</keyword>
<dbReference type="SUPFAM" id="SSF51645">
    <property type="entry name" value="Malate synthase G"/>
    <property type="match status" value="1"/>
</dbReference>
<reference evidence="13 14" key="1">
    <citation type="submission" date="2013-04" db="EMBL/GenBank/DDBJ databases">
        <title>Complete genome sequence of Streptomyces fulvissimus.</title>
        <authorList>
            <person name="Myronovskyi M."/>
            <person name="Tokovenko B."/>
            <person name="Manderscheid N."/>
            <person name="Petzke L."/>
            <person name="Luzhetskyy A."/>
        </authorList>
    </citation>
    <scope>NUCLEOTIDE SEQUENCE [LARGE SCALE GENOMIC DNA]</scope>
    <source>
        <strain evidence="13 14">DSM 40593</strain>
    </source>
</reference>
<dbReference type="GO" id="GO:0006099">
    <property type="term" value="P:tricarboxylic acid cycle"/>
    <property type="evidence" value="ECO:0007669"/>
    <property type="project" value="UniProtKB-KW"/>
</dbReference>
<name>N0D1N4_STRMI</name>
<feature type="active site" description="Proton donor" evidence="8">
    <location>
        <position position="453"/>
    </location>
</feature>
<comment type="catalytic activity">
    <reaction evidence="6 9">
        <text>glyoxylate + acetyl-CoA + H2O = (S)-malate + CoA + H(+)</text>
        <dbReference type="Rhea" id="RHEA:18181"/>
        <dbReference type="ChEBI" id="CHEBI:15377"/>
        <dbReference type="ChEBI" id="CHEBI:15378"/>
        <dbReference type="ChEBI" id="CHEBI:15589"/>
        <dbReference type="ChEBI" id="CHEBI:36655"/>
        <dbReference type="ChEBI" id="CHEBI:57287"/>
        <dbReference type="ChEBI" id="CHEBI:57288"/>
        <dbReference type="EC" id="2.3.3.9"/>
    </reaction>
</comment>